<feature type="binding site" evidence="4">
    <location>
        <position position="91"/>
    </location>
    <ligand>
        <name>substrate</name>
    </ligand>
</feature>
<feature type="binding site" evidence="4">
    <location>
        <position position="99"/>
    </location>
    <ligand>
        <name>substrate</name>
    </ligand>
</feature>
<dbReference type="Proteomes" id="UP001499942">
    <property type="component" value="Unassembled WGS sequence"/>
</dbReference>
<sequence>MGVAEDGTADRAAPDGTGPGMRDHGVPLARAAMEDRPSEQRRGDAPDGQRPGGGPGRERRGAGLGEQRPDDEPARAVPRHVACVMDGNGRWAQRRSLPRTAGHRAAETTVIDIIEAARAAGVEWLSLYAFSTENWNRPGAEVDYLMRLVRRVVRKHAPLLLARGIRCRFLGVADPRIPGELAQDFDDLTTLTADNRGMTLTVAFDHGGRRDIVEAARSLIRSGTPADDVTERLFADHLPFPDTPDVDLVIRTSGEQRISNFMLWQVAYAEWVFPEVLWPDFRAPDFLACLHTYRCRDRRFGGVPPRTNGDPL</sequence>
<feature type="binding site" evidence="4">
    <location>
        <position position="137"/>
    </location>
    <ligand>
        <name>substrate</name>
    </ligand>
</feature>
<dbReference type="PANTHER" id="PTHR10291:SF0">
    <property type="entry name" value="DEHYDRODOLICHYL DIPHOSPHATE SYNTHASE 2"/>
    <property type="match status" value="1"/>
</dbReference>
<comment type="cofactor">
    <cofactor evidence="4">
        <name>Mg(2+)</name>
        <dbReference type="ChEBI" id="CHEBI:18420"/>
    </cofactor>
    <text evidence="4">Binds 2 magnesium ions per subunit.</text>
</comment>
<evidence type="ECO:0000256" key="2">
    <source>
        <dbReference type="ARBA" id="ARBA00022723"/>
    </source>
</evidence>
<keyword evidence="7" id="KW-1185">Reference proteome</keyword>
<dbReference type="EMBL" id="BAAASR010000007">
    <property type="protein sequence ID" value="GAA2485220.1"/>
    <property type="molecule type" value="Genomic_DNA"/>
</dbReference>
<feature type="compositionally biased region" description="Basic and acidic residues" evidence="5">
    <location>
        <begin position="56"/>
        <end position="74"/>
    </location>
</feature>
<comment type="subunit">
    <text evidence="4">Homodimer.</text>
</comment>
<evidence type="ECO:0000256" key="3">
    <source>
        <dbReference type="ARBA" id="ARBA00022842"/>
    </source>
</evidence>
<keyword evidence="1 4" id="KW-0808">Transferase</keyword>
<dbReference type="CDD" id="cd00475">
    <property type="entry name" value="Cis_IPPS"/>
    <property type="match status" value="1"/>
</dbReference>
<evidence type="ECO:0000256" key="4">
    <source>
        <dbReference type="HAMAP-Rule" id="MF_01139"/>
    </source>
</evidence>
<gene>
    <name evidence="6" type="ORF">GCM10010393_15260</name>
</gene>
<dbReference type="Pfam" id="PF01255">
    <property type="entry name" value="Prenyltransf"/>
    <property type="match status" value="1"/>
</dbReference>
<dbReference type="Gene3D" id="3.40.1180.10">
    <property type="entry name" value="Decaprenyl diphosphate synthase-like"/>
    <property type="match status" value="1"/>
</dbReference>
<evidence type="ECO:0000256" key="5">
    <source>
        <dbReference type="SAM" id="MobiDB-lite"/>
    </source>
</evidence>
<accession>A0ABP5YQC2</accession>
<feature type="binding site" evidence="4">
    <location>
        <position position="251"/>
    </location>
    <ligand>
        <name>substrate</name>
    </ligand>
</feature>
<feature type="binding site" evidence="4">
    <location>
        <begin position="257"/>
        <end position="259"/>
    </location>
    <ligand>
        <name>substrate</name>
    </ligand>
</feature>
<feature type="binding site" evidence="4">
    <location>
        <position position="103"/>
    </location>
    <ligand>
        <name>substrate</name>
    </ligand>
</feature>
<evidence type="ECO:0000256" key="1">
    <source>
        <dbReference type="ARBA" id="ARBA00022679"/>
    </source>
</evidence>
<feature type="active site" evidence="4">
    <location>
        <position position="86"/>
    </location>
</feature>
<feature type="binding site" evidence="4">
    <location>
        <begin position="131"/>
        <end position="133"/>
    </location>
    <ligand>
        <name>substrate</name>
    </ligand>
</feature>
<dbReference type="InterPro" id="IPR036424">
    <property type="entry name" value="UPP_synth-like_sf"/>
</dbReference>
<feature type="binding site" evidence="4">
    <location>
        <position position="135"/>
    </location>
    <ligand>
        <name>substrate</name>
    </ligand>
</feature>
<evidence type="ECO:0000313" key="7">
    <source>
        <dbReference type="Proteomes" id="UP001499942"/>
    </source>
</evidence>
<dbReference type="NCBIfam" id="TIGR00055">
    <property type="entry name" value="uppS"/>
    <property type="match status" value="1"/>
</dbReference>
<dbReference type="PROSITE" id="PS01066">
    <property type="entry name" value="UPP_SYNTHASE"/>
    <property type="match status" value="1"/>
</dbReference>
<dbReference type="InterPro" id="IPR018520">
    <property type="entry name" value="UPP_synth-like_CS"/>
</dbReference>
<dbReference type="EC" id="2.5.1.-" evidence="4"/>
<protein>
    <recommendedName>
        <fullName evidence="4">Isoprenyl transferase</fullName>
        <ecNumber evidence="4">2.5.1.-</ecNumber>
    </recommendedName>
</protein>
<feature type="compositionally biased region" description="Basic and acidic residues" evidence="5">
    <location>
        <begin position="32"/>
        <end position="47"/>
    </location>
</feature>
<name>A0ABP5YQC2_9ACTN</name>
<comment type="similarity">
    <text evidence="4">Belongs to the UPP synthase family.</text>
</comment>
<organism evidence="6 7">
    <name type="scientific">Streptomyces gobitricini</name>
    <dbReference type="NCBI Taxonomy" id="68211"/>
    <lineage>
        <taxon>Bacteria</taxon>
        <taxon>Bacillati</taxon>
        <taxon>Actinomycetota</taxon>
        <taxon>Actinomycetes</taxon>
        <taxon>Kitasatosporales</taxon>
        <taxon>Streptomycetaceae</taxon>
        <taxon>Streptomyces</taxon>
    </lineage>
</organism>
<reference evidence="7" key="1">
    <citation type="journal article" date="2019" name="Int. J. Syst. Evol. Microbiol.">
        <title>The Global Catalogue of Microorganisms (GCM) 10K type strain sequencing project: providing services to taxonomists for standard genome sequencing and annotation.</title>
        <authorList>
            <consortium name="The Broad Institute Genomics Platform"/>
            <consortium name="The Broad Institute Genome Sequencing Center for Infectious Disease"/>
            <person name="Wu L."/>
            <person name="Ma J."/>
        </authorList>
    </citation>
    <scope>NUCLEOTIDE SEQUENCE [LARGE SCALE GENOMIC DNA]</scope>
    <source>
        <strain evidence="7">JCM 5062</strain>
    </source>
</reference>
<dbReference type="InterPro" id="IPR001441">
    <property type="entry name" value="UPP_synth-like"/>
</dbReference>
<comment type="caution">
    <text evidence="6">The sequence shown here is derived from an EMBL/GenBank/DDBJ whole genome shotgun (WGS) entry which is preliminary data.</text>
</comment>
<comment type="function">
    <text evidence="4">Catalyzes the condensation of isopentenyl diphosphate (IPP) with allylic pyrophosphates generating different type of terpenoids.</text>
</comment>
<feature type="binding site" evidence="4">
    <location>
        <begin position="87"/>
        <end position="90"/>
    </location>
    <ligand>
        <name>substrate</name>
    </ligand>
</feature>
<dbReference type="SUPFAM" id="SSF64005">
    <property type="entry name" value="Undecaprenyl diphosphate synthase"/>
    <property type="match status" value="1"/>
</dbReference>
<evidence type="ECO:0000313" key="6">
    <source>
        <dbReference type="EMBL" id="GAA2485220.1"/>
    </source>
</evidence>
<dbReference type="PANTHER" id="PTHR10291">
    <property type="entry name" value="DEHYDRODOLICHYL DIPHOSPHATE SYNTHASE FAMILY MEMBER"/>
    <property type="match status" value="1"/>
</dbReference>
<feature type="region of interest" description="Disordered" evidence="5">
    <location>
        <begin position="1"/>
        <end position="77"/>
    </location>
</feature>
<keyword evidence="3 4" id="KW-0460">Magnesium</keyword>
<dbReference type="HAMAP" id="MF_01139">
    <property type="entry name" value="ISPT"/>
    <property type="match status" value="1"/>
</dbReference>
<feature type="binding site" evidence="4">
    <location>
        <position position="86"/>
    </location>
    <ligand>
        <name>Mg(2+)</name>
        <dbReference type="ChEBI" id="CHEBI:18420"/>
    </ligand>
</feature>
<feature type="active site" description="Proton acceptor" evidence="4">
    <location>
        <position position="134"/>
    </location>
</feature>
<proteinExistence type="inferred from homology"/>
<feature type="binding site" evidence="4">
    <location>
        <position position="270"/>
    </location>
    <ligand>
        <name>Mg(2+)</name>
        <dbReference type="ChEBI" id="CHEBI:18420"/>
    </ligand>
</feature>
<keyword evidence="2 4" id="KW-0479">Metal-binding</keyword>